<keyword evidence="1" id="KW-0812">Transmembrane</keyword>
<organism evidence="3 5">
    <name type="scientific">Halarcobacter bivalviorum</name>
    <dbReference type="NCBI Taxonomy" id="663364"/>
    <lineage>
        <taxon>Bacteria</taxon>
        <taxon>Pseudomonadati</taxon>
        <taxon>Campylobacterota</taxon>
        <taxon>Epsilonproteobacteria</taxon>
        <taxon>Campylobacterales</taxon>
        <taxon>Arcobacteraceae</taxon>
        <taxon>Halarcobacter</taxon>
    </lineage>
</organism>
<dbReference type="Proteomes" id="UP000253850">
    <property type="component" value="Chromosome"/>
</dbReference>
<evidence type="ECO:0000313" key="2">
    <source>
        <dbReference type="EMBL" id="AXH13058.1"/>
    </source>
</evidence>
<evidence type="ECO:0000313" key="3">
    <source>
        <dbReference type="EMBL" id="RXK09139.1"/>
    </source>
</evidence>
<reference evidence="3 5" key="1">
    <citation type="submission" date="2017-10" db="EMBL/GenBank/DDBJ databases">
        <title>Genomics of the genus Arcobacter.</title>
        <authorList>
            <person name="Perez-Cataluna A."/>
            <person name="Figueras M.J."/>
        </authorList>
    </citation>
    <scope>NUCLEOTIDE SEQUENCE [LARGE SCALE GENOMIC DNA]</scope>
    <source>
        <strain evidence="3 5">CECT 7835</strain>
    </source>
</reference>
<gene>
    <name evidence="2" type="ORF">ABIV_2083</name>
    <name evidence="3" type="ORF">CRV05_11160</name>
</gene>
<dbReference type="Proteomes" id="UP000289193">
    <property type="component" value="Unassembled WGS sequence"/>
</dbReference>
<dbReference type="PANTHER" id="PTHR34219">
    <property type="entry name" value="IRON-REGULATED INNER MEMBRANE PROTEIN-RELATED"/>
    <property type="match status" value="1"/>
</dbReference>
<feature type="transmembrane region" description="Helical" evidence="1">
    <location>
        <begin position="404"/>
        <end position="425"/>
    </location>
</feature>
<proteinExistence type="predicted"/>
<dbReference type="InterPro" id="IPR005625">
    <property type="entry name" value="PepSY-ass_TM"/>
</dbReference>
<reference evidence="2 4" key="2">
    <citation type="submission" date="2018-07" db="EMBL/GenBank/DDBJ databases">
        <title>Complete genome of the Arcobacter bivalviorum type strain LMG 26154.</title>
        <authorList>
            <person name="Miller W.G."/>
            <person name="Yee E."/>
            <person name="Bono J.L."/>
        </authorList>
    </citation>
    <scope>NUCLEOTIDE SEQUENCE [LARGE SCALE GENOMIC DNA]</scope>
    <source>
        <strain evidence="2 4">LMG 26154</strain>
    </source>
</reference>
<keyword evidence="1" id="KW-0472">Membrane</keyword>
<feature type="transmembrane region" description="Helical" evidence="1">
    <location>
        <begin position="446"/>
        <end position="468"/>
    </location>
</feature>
<protein>
    <submittedName>
        <fullName evidence="2">PepSY domain-containing membrane protein</fullName>
    </submittedName>
</protein>
<feature type="transmembrane region" description="Helical" evidence="1">
    <location>
        <begin position="538"/>
        <end position="560"/>
    </location>
</feature>
<feature type="transmembrane region" description="Helical" evidence="1">
    <location>
        <begin position="143"/>
        <end position="165"/>
    </location>
</feature>
<evidence type="ECO:0000313" key="4">
    <source>
        <dbReference type="Proteomes" id="UP000253850"/>
    </source>
</evidence>
<dbReference type="Pfam" id="PF03929">
    <property type="entry name" value="PepSY_TM"/>
    <property type="match status" value="1"/>
</dbReference>
<dbReference type="EMBL" id="PDKM01000007">
    <property type="protein sequence ID" value="RXK09139.1"/>
    <property type="molecule type" value="Genomic_DNA"/>
</dbReference>
<dbReference type="EMBL" id="CP031217">
    <property type="protein sequence ID" value="AXH13058.1"/>
    <property type="molecule type" value="Genomic_DNA"/>
</dbReference>
<evidence type="ECO:0000313" key="5">
    <source>
        <dbReference type="Proteomes" id="UP000289193"/>
    </source>
</evidence>
<dbReference type="PANTHER" id="PTHR34219:SF4">
    <property type="entry name" value="PEPSY DOMAIN-CONTAINING PROTEIN"/>
    <property type="match status" value="1"/>
</dbReference>
<feature type="transmembrane region" description="Helical" evidence="1">
    <location>
        <begin position="12"/>
        <end position="36"/>
    </location>
</feature>
<feature type="transmembrane region" description="Helical" evidence="1">
    <location>
        <begin position="508"/>
        <end position="526"/>
    </location>
</feature>
<dbReference type="AlphaFoldDB" id="A0AAX2A4L9"/>
<feature type="transmembrane region" description="Helical" evidence="1">
    <location>
        <begin position="480"/>
        <end position="496"/>
    </location>
</feature>
<evidence type="ECO:0000256" key="1">
    <source>
        <dbReference type="SAM" id="Phobius"/>
    </source>
</evidence>
<keyword evidence="1" id="KW-1133">Transmembrane helix</keyword>
<dbReference type="RefSeq" id="WP_114839859.1">
    <property type="nucleotide sequence ID" value="NZ_CP031217.1"/>
</dbReference>
<keyword evidence="5" id="KW-1185">Reference proteome</keyword>
<dbReference type="KEGG" id="hbv:ABIV_2083"/>
<accession>A0AAX2A4L9</accession>
<feature type="transmembrane region" description="Helical" evidence="1">
    <location>
        <begin position="186"/>
        <end position="211"/>
    </location>
</feature>
<sequence>MRENFNESMRWLHTYSGLILGWLLFAIFVTGTSAYYKNEITLWMKPEFHKSIANEKTLDIAIDKAIKNIETNDKVSVVLPNNRTNLLALRVENNSSKKQDRRRVPATYYNASSGEKIEDKTKTAGGEFLYRFHFELYNIPRNISRWIVGIATMAMFVAIITGILIHKRIFKDIFTFRPKNNTRGWMDAHILPAVAALPFLIMITYSGLILLGGTLMPWAIKTFYGDDFRAYKQEYIKLHSIDTKKIELLKASIREEEHEKEASIYKAINTKALRESQNSNNAKNYSFIKAKKELYKYGYKEENIITKQRLQAIIKKADEIWPNNIGSFTLIKEKNNNFSVEISPKVATTIFNYKMQREVAIYDGKTLELINKSELPILSSSIINTSTSLRSLHEAKFADSTLRFIFFISGILGIILVGTGLILWTQKRKKKNLVKKSFGFWLVEKLNLGTIVGIILALAVYFIANRVIPLEEINRREWEINAFFIAWFCSYVYAFLRETNKAWKEQLLLTAILFLALPIINVFTVLDSFSQVFTRDSIFIYFDLFFIFMALVCLLIRFILIKKQRRIK</sequence>
<name>A0AAX2A4L9_9BACT</name>